<dbReference type="Proteomes" id="UP000053593">
    <property type="component" value="Unassembled WGS sequence"/>
</dbReference>
<evidence type="ECO:0000313" key="2">
    <source>
        <dbReference type="EMBL" id="KIK51413.1"/>
    </source>
</evidence>
<dbReference type="HOGENOM" id="CLU_2306462_0_0_1"/>
<feature type="signal peptide" evidence="1">
    <location>
        <begin position="1"/>
        <end position="19"/>
    </location>
</feature>
<organism evidence="2 3">
    <name type="scientific">Collybiopsis luxurians FD-317 M1</name>
    <dbReference type="NCBI Taxonomy" id="944289"/>
    <lineage>
        <taxon>Eukaryota</taxon>
        <taxon>Fungi</taxon>
        <taxon>Dikarya</taxon>
        <taxon>Basidiomycota</taxon>
        <taxon>Agaricomycotina</taxon>
        <taxon>Agaricomycetes</taxon>
        <taxon>Agaricomycetidae</taxon>
        <taxon>Agaricales</taxon>
        <taxon>Marasmiineae</taxon>
        <taxon>Omphalotaceae</taxon>
        <taxon>Collybiopsis</taxon>
        <taxon>Collybiopsis luxurians</taxon>
    </lineage>
</organism>
<proteinExistence type="predicted"/>
<feature type="chain" id="PRO_5002225098" evidence="1">
    <location>
        <begin position="20"/>
        <end position="100"/>
    </location>
</feature>
<protein>
    <submittedName>
        <fullName evidence="2">Uncharacterized protein</fullName>
    </submittedName>
</protein>
<dbReference type="AlphaFoldDB" id="A0A0D0C9D5"/>
<dbReference type="EMBL" id="KN834864">
    <property type="protein sequence ID" value="KIK51413.1"/>
    <property type="molecule type" value="Genomic_DNA"/>
</dbReference>
<accession>A0A0D0C9D5</accession>
<evidence type="ECO:0000313" key="3">
    <source>
        <dbReference type="Proteomes" id="UP000053593"/>
    </source>
</evidence>
<gene>
    <name evidence="2" type="ORF">GYMLUDRAFT_395287</name>
</gene>
<name>A0A0D0C9D5_9AGAR</name>
<keyword evidence="1" id="KW-0732">Signal</keyword>
<reference evidence="2 3" key="1">
    <citation type="submission" date="2014-04" db="EMBL/GenBank/DDBJ databases">
        <title>Evolutionary Origins and Diversification of the Mycorrhizal Mutualists.</title>
        <authorList>
            <consortium name="DOE Joint Genome Institute"/>
            <consortium name="Mycorrhizal Genomics Consortium"/>
            <person name="Kohler A."/>
            <person name="Kuo A."/>
            <person name="Nagy L.G."/>
            <person name="Floudas D."/>
            <person name="Copeland A."/>
            <person name="Barry K.W."/>
            <person name="Cichocki N."/>
            <person name="Veneault-Fourrey C."/>
            <person name="LaButti K."/>
            <person name="Lindquist E.A."/>
            <person name="Lipzen A."/>
            <person name="Lundell T."/>
            <person name="Morin E."/>
            <person name="Murat C."/>
            <person name="Riley R."/>
            <person name="Ohm R."/>
            <person name="Sun H."/>
            <person name="Tunlid A."/>
            <person name="Henrissat B."/>
            <person name="Grigoriev I.V."/>
            <person name="Hibbett D.S."/>
            <person name="Martin F."/>
        </authorList>
    </citation>
    <scope>NUCLEOTIDE SEQUENCE [LARGE SCALE GENOMIC DNA]</scope>
    <source>
        <strain evidence="2 3">FD-317 M1</strain>
    </source>
</reference>
<sequence length="100" mass="11415">MSRGLFLRIFSFFSFYTTGALFSSRSSDHHRLLYAEVGREIKRTKEIEVLTIEGIGLGDCAIAGSWYSRIRARVTSYDIDPLSMLRSQAKYIPLNLMTVD</sequence>
<keyword evidence="3" id="KW-1185">Reference proteome</keyword>
<evidence type="ECO:0000256" key="1">
    <source>
        <dbReference type="SAM" id="SignalP"/>
    </source>
</evidence>